<accession>A0A941DY10</accession>
<sequence length="345" mass="38806">MSTTVQNVIKKFGSYQALHRINLSIQEGEFLAILGPSGCGKTTLLRLLAGFESPTDGSILLDGIEVANAKTATPPEQRNVSMVFQSFALWPHMNVKEHIQFPLQHHRFADKAMKQDANQRIQEVLEIVNLTNFSDRMPGELSGGQKQRVSLARAIAPKPKLLLMDEPLSNLDAELRMEMRREIQNLHQLTKASIVYVTHDQGEALAMADRIVVMNNGEIEQIGTPEEIYYHPETPFVAKFVGKANLFEGSWEGDSFTLKHSNVKWKDWGISNKLKEKSIYPLRPEQITLSRKEHGELTGTIKTKQFQGRDYHYSVAVNDQVIIGHIPLSKPFEVGENVSVIPIEG</sequence>
<dbReference type="PROSITE" id="PS50893">
    <property type="entry name" value="ABC_TRANSPORTER_2"/>
    <property type="match status" value="1"/>
</dbReference>
<keyword evidence="2" id="KW-1003">Cell membrane</keyword>
<dbReference type="InterPro" id="IPR047641">
    <property type="entry name" value="ABC_transpr_MalK/UgpC-like"/>
</dbReference>
<reference evidence="8" key="1">
    <citation type="submission" date="2021-04" db="EMBL/GenBank/DDBJ databases">
        <title>Isolation and polyphasic classification of algal microorganism.</title>
        <authorList>
            <person name="Wang S."/>
        </authorList>
    </citation>
    <scope>NUCLEOTIDE SEQUENCE</scope>
    <source>
        <strain evidence="8">720a</strain>
    </source>
</reference>
<dbReference type="PROSITE" id="PS00211">
    <property type="entry name" value="ABC_TRANSPORTER_1"/>
    <property type="match status" value="1"/>
</dbReference>
<dbReference type="EMBL" id="JAGSOT010000046">
    <property type="protein sequence ID" value="MBR7797189.1"/>
    <property type="molecule type" value="Genomic_DNA"/>
</dbReference>
<dbReference type="SUPFAM" id="SSF52540">
    <property type="entry name" value="P-loop containing nucleoside triphosphate hydrolases"/>
    <property type="match status" value="1"/>
</dbReference>
<evidence type="ECO:0000256" key="6">
    <source>
        <dbReference type="ARBA" id="ARBA00023136"/>
    </source>
</evidence>
<evidence type="ECO:0000259" key="7">
    <source>
        <dbReference type="PROSITE" id="PS50893"/>
    </source>
</evidence>
<dbReference type="GO" id="GO:0055052">
    <property type="term" value="C:ATP-binding cassette (ABC) transporter complex, substrate-binding subunit-containing"/>
    <property type="evidence" value="ECO:0007669"/>
    <property type="project" value="TreeGrafter"/>
</dbReference>
<keyword evidence="1" id="KW-0813">Transport</keyword>
<dbReference type="InterPro" id="IPR008995">
    <property type="entry name" value="Mo/tungstate-bd_C_term_dom"/>
</dbReference>
<evidence type="ECO:0000256" key="1">
    <source>
        <dbReference type="ARBA" id="ARBA00022448"/>
    </source>
</evidence>
<organism evidence="8 9">
    <name type="scientific">Virgibacillus salarius</name>
    <dbReference type="NCBI Taxonomy" id="447199"/>
    <lineage>
        <taxon>Bacteria</taxon>
        <taxon>Bacillati</taxon>
        <taxon>Bacillota</taxon>
        <taxon>Bacilli</taxon>
        <taxon>Bacillales</taxon>
        <taxon>Bacillaceae</taxon>
        <taxon>Virgibacillus</taxon>
    </lineage>
</organism>
<dbReference type="InterPro" id="IPR017871">
    <property type="entry name" value="ABC_transporter-like_CS"/>
</dbReference>
<evidence type="ECO:0000256" key="2">
    <source>
        <dbReference type="ARBA" id="ARBA00022475"/>
    </source>
</evidence>
<evidence type="ECO:0000313" key="9">
    <source>
        <dbReference type="Proteomes" id="UP000675284"/>
    </source>
</evidence>
<dbReference type="PANTHER" id="PTHR43875">
    <property type="entry name" value="MALTODEXTRIN IMPORT ATP-BINDING PROTEIN MSMX"/>
    <property type="match status" value="1"/>
</dbReference>
<keyword evidence="4 8" id="KW-0067">ATP-binding</keyword>
<dbReference type="SMART" id="SM00382">
    <property type="entry name" value="AAA"/>
    <property type="match status" value="1"/>
</dbReference>
<dbReference type="SUPFAM" id="SSF50331">
    <property type="entry name" value="MOP-like"/>
    <property type="match status" value="1"/>
</dbReference>
<evidence type="ECO:0000313" key="8">
    <source>
        <dbReference type="EMBL" id="MBR7797189.1"/>
    </source>
</evidence>
<comment type="caution">
    <text evidence="8">The sequence shown here is derived from an EMBL/GenBank/DDBJ whole genome shotgun (WGS) entry which is preliminary data.</text>
</comment>
<keyword evidence="6" id="KW-0472">Membrane</keyword>
<dbReference type="GO" id="GO:0140359">
    <property type="term" value="F:ABC-type transporter activity"/>
    <property type="evidence" value="ECO:0007669"/>
    <property type="project" value="UniProtKB-ARBA"/>
</dbReference>
<keyword evidence="5" id="KW-1278">Translocase</keyword>
<dbReference type="InterPro" id="IPR003593">
    <property type="entry name" value="AAA+_ATPase"/>
</dbReference>
<proteinExistence type="predicted"/>
<dbReference type="GO" id="GO:0005524">
    <property type="term" value="F:ATP binding"/>
    <property type="evidence" value="ECO:0007669"/>
    <property type="project" value="UniProtKB-KW"/>
</dbReference>
<gene>
    <name evidence="8" type="ORF">KCX74_14205</name>
</gene>
<evidence type="ECO:0000256" key="3">
    <source>
        <dbReference type="ARBA" id="ARBA00022741"/>
    </source>
</evidence>
<dbReference type="AlphaFoldDB" id="A0A941DY10"/>
<dbReference type="Gene3D" id="3.40.50.300">
    <property type="entry name" value="P-loop containing nucleotide triphosphate hydrolases"/>
    <property type="match status" value="1"/>
</dbReference>
<protein>
    <submittedName>
        <fullName evidence="8">ABC transporter ATP-binding protein</fullName>
    </submittedName>
</protein>
<dbReference type="FunFam" id="3.40.50.300:FF:000042">
    <property type="entry name" value="Maltose/maltodextrin ABC transporter, ATP-binding protein"/>
    <property type="match status" value="1"/>
</dbReference>
<feature type="domain" description="ABC transporter" evidence="7">
    <location>
        <begin position="3"/>
        <end position="241"/>
    </location>
</feature>
<dbReference type="RefSeq" id="WP_026679637.1">
    <property type="nucleotide sequence ID" value="NZ_JAGSOT010000046.1"/>
</dbReference>
<dbReference type="InterPro" id="IPR012340">
    <property type="entry name" value="NA-bd_OB-fold"/>
</dbReference>
<evidence type="ECO:0000256" key="5">
    <source>
        <dbReference type="ARBA" id="ARBA00022967"/>
    </source>
</evidence>
<dbReference type="Gene3D" id="2.40.50.100">
    <property type="match status" value="1"/>
</dbReference>
<dbReference type="Pfam" id="PF08402">
    <property type="entry name" value="TOBE_2"/>
    <property type="match status" value="1"/>
</dbReference>
<dbReference type="InterPro" id="IPR003439">
    <property type="entry name" value="ABC_transporter-like_ATP-bd"/>
</dbReference>
<dbReference type="GO" id="GO:0016887">
    <property type="term" value="F:ATP hydrolysis activity"/>
    <property type="evidence" value="ECO:0007669"/>
    <property type="project" value="InterPro"/>
</dbReference>
<dbReference type="Gene3D" id="2.40.50.140">
    <property type="entry name" value="Nucleic acid-binding proteins"/>
    <property type="match status" value="1"/>
</dbReference>
<dbReference type="InterPro" id="IPR027417">
    <property type="entry name" value="P-loop_NTPase"/>
</dbReference>
<evidence type="ECO:0000256" key="4">
    <source>
        <dbReference type="ARBA" id="ARBA00022840"/>
    </source>
</evidence>
<keyword evidence="3" id="KW-0547">Nucleotide-binding</keyword>
<dbReference type="PANTHER" id="PTHR43875:SF15">
    <property type="entry name" value="TREHALOSE IMPORT ATP-BINDING PROTEIN SUGC"/>
    <property type="match status" value="1"/>
</dbReference>
<name>A0A941DY10_9BACI</name>
<dbReference type="InterPro" id="IPR013611">
    <property type="entry name" value="Transp-assoc_OB_typ2"/>
</dbReference>
<dbReference type="Proteomes" id="UP000675284">
    <property type="component" value="Unassembled WGS sequence"/>
</dbReference>
<dbReference type="Pfam" id="PF00005">
    <property type="entry name" value="ABC_tran"/>
    <property type="match status" value="1"/>
</dbReference>
<keyword evidence="9" id="KW-1185">Reference proteome</keyword>